<proteinExistence type="predicted"/>
<evidence type="ECO:0000313" key="3">
    <source>
        <dbReference type="EMBL" id="KAJ7608416.1"/>
    </source>
</evidence>
<protein>
    <submittedName>
        <fullName evidence="3">Uncharacterized protein</fullName>
    </submittedName>
</protein>
<comment type="caution">
    <text evidence="3">The sequence shown here is derived from an EMBL/GenBank/DDBJ whole genome shotgun (WGS) entry which is preliminary data.</text>
</comment>
<reference evidence="3" key="1">
    <citation type="submission" date="2023-03" db="EMBL/GenBank/DDBJ databases">
        <title>Massive genome expansion in bonnet fungi (Mycena s.s.) driven by repeated elements and novel gene families across ecological guilds.</title>
        <authorList>
            <consortium name="Lawrence Berkeley National Laboratory"/>
            <person name="Harder C.B."/>
            <person name="Miyauchi S."/>
            <person name="Viragh M."/>
            <person name="Kuo A."/>
            <person name="Thoen E."/>
            <person name="Andreopoulos B."/>
            <person name="Lu D."/>
            <person name="Skrede I."/>
            <person name="Drula E."/>
            <person name="Henrissat B."/>
            <person name="Morin E."/>
            <person name="Kohler A."/>
            <person name="Barry K."/>
            <person name="LaButti K."/>
            <person name="Morin E."/>
            <person name="Salamov A."/>
            <person name="Lipzen A."/>
            <person name="Mereny Z."/>
            <person name="Hegedus B."/>
            <person name="Baldrian P."/>
            <person name="Stursova M."/>
            <person name="Weitz H."/>
            <person name="Taylor A."/>
            <person name="Grigoriev I.V."/>
            <person name="Nagy L.G."/>
            <person name="Martin F."/>
            <person name="Kauserud H."/>
        </authorList>
    </citation>
    <scope>NUCLEOTIDE SEQUENCE</scope>
    <source>
        <strain evidence="3">9284</strain>
    </source>
</reference>
<feature type="transmembrane region" description="Helical" evidence="1">
    <location>
        <begin position="166"/>
        <end position="191"/>
    </location>
</feature>
<feature type="chain" id="PRO_5042054704" evidence="2">
    <location>
        <begin position="20"/>
        <end position="193"/>
    </location>
</feature>
<dbReference type="Proteomes" id="UP001221142">
    <property type="component" value="Unassembled WGS sequence"/>
</dbReference>
<evidence type="ECO:0000256" key="2">
    <source>
        <dbReference type="SAM" id="SignalP"/>
    </source>
</evidence>
<evidence type="ECO:0000313" key="4">
    <source>
        <dbReference type="Proteomes" id="UP001221142"/>
    </source>
</evidence>
<accession>A0AAD7FAK6</accession>
<keyword evidence="4" id="KW-1185">Reference proteome</keyword>
<sequence>MMFPTAFFLTLSLFAGANPLPADVGVRDMTTSDLAMRDTVPNTSVLPLTIFVVFKVLEEAVVALTPGLESIAASMGPEGQAGAVAPLIESLVEDLNTATASLASLGPGDMGAADVDLAKLIQNVLDDVNTALNTLIPQLGLDGVLAPVDGALSGLLTGLNGIVPGVLALVGAVLIPVGGLVGSLLAALGLAGL</sequence>
<keyword evidence="2" id="KW-0732">Signal</keyword>
<keyword evidence="1" id="KW-0812">Transmembrane</keyword>
<dbReference type="EMBL" id="JARKIF010000045">
    <property type="protein sequence ID" value="KAJ7608416.1"/>
    <property type="molecule type" value="Genomic_DNA"/>
</dbReference>
<organism evidence="3 4">
    <name type="scientific">Roridomyces roridus</name>
    <dbReference type="NCBI Taxonomy" id="1738132"/>
    <lineage>
        <taxon>Eukaryota</taxon>
        <taxon>Fungi</taxon>
        <taxon>Dikarya</taxon>
        <taxon>Basidiomycota</taxon>
        <taxon>Agaricomycotina</taxon>
        <taxon>Agaricomycetes</taxon>
        <taxon>Agaricomycetidae</taxon>
        <taxon>Agaricales</taxon>
        <taxon>Marasmiineae</taxon>
        <taxon>Mycenaceae</taxon>
        <taxon>Roridomyces</taxon>
    </lineage>
</organism>
<keyword evidence="1" id="KW-0472">Membrane</keyword>
<name>A0AAD7FAK6_9AGAR</name>
<gene>
    <name evidence="3" type="ORF">FB45DRAFT_877273</name>
</gene>
<feature type="signal peptide" evidence="2">
    <location>
        <begin position="1"/>
        <end position="19"/>
    </location>
</feature>
<evidence type="ECO:0000256" key="1">
    <source>
        <dbReference type="SAM" id="Phobius"/>
    </source>
</evidence>
<dbReference type="AlphaFoldDB" id="A0AAD7FAK6"/>
<keyword evidence="1" id="KW-1133">Transmembrane helix</keyword>